<comment type="catalytic activity">
    <reaction evidence="1">
        <text>ATP + protein L-histidine = ADP + protein N-phospho-L-histidine.</text>
        <dbReference type="EC" id="2.7.13.3"/>
    </reaction>
</comment>
<keyword evidence="5" id="KW-0597">Phosphoprotein</keyword>
<evidence type="ECO:0000259" key="16">
    <source>
        <dbReference type="PROSITE" id="PS50839"/>
    </source>
</evidence>
<dbReference type="RefSeq" id="WP_304995134.1">
    <property type="nucleotide sequence ID" value="NZ_CP101717.1"/>
</dbReference>
<evidence type="ECO:0000256" key="12">
    <source>
        <dbReference type="SAM" id="Phobius"/>
    </source>
</evidence>
<dbReference type="Pfam" id="PF08448">
    <property type="entry name" value="PAS_4"/>
    <property type="match status" value="1"/>
</dbReference>
<feature type="domain" description="PAS" evidence="14">
    <location>
        <begin position="547"/>
        <end position="591"/>
    </location>
</feature>
<dbReference type="EC" id="2.7.13.3" evidence="3"/>
<protein>
    <recommendedName>
        <fullName evidence="3">histidine kinase</fullName>
        <ecNumber evidence="3">2.7.13.3</ecNumber>
    </recommendedName>
</protein>
<dbReference type="InterPro" id="IPR003594">
    <property type="entry name" value="HATPase_dom"/>
</dbReference>
<dbReference type="Pfam" id="PF03924">
    <property type="entry name" value="CHASE"/>
    <property type="match status" value="1"/>
</dbReference>
<dbReference type="GO" id="GO:0005524">
    <property type="term" value="F:ATP binding"/>
    <property type="evidence" value="ECO:0007669"/>
    <property type="project" value="UniProtKB-KW"/>
</dbReference>
<evidence type="ECO:0000256" key="1">
    <source>
        <dbReference type="ARBA" id="ARBA00000085"/>
    </source>
</evidence>
<evidence type="ECO:0000256" key="10">
    <source>
        <dbReference type="ARBA" id="ARBA00023012"/>
    </source>
</evidence>
<evidence type="ECO:0000259" key="15">
    <source>
        <dbReference type="PROSITE" id="PS50113"/>
    </source>
</evidence>
<dbReference type="CDD" id="cd16922">
    <property type="entry name" value="HATPase_EvgS-ArcB-TorS-like"/>
    <property type="match status" value="1"/>
</dbReference>
<dbReference type="InterPro" id="IPR013656">
    <property type="entry name" value="PAS_4"/>
</dbReference>
<dbReference type="SUPFAM" id="SSF55874">
    <property type="entry name" value="ATPase domain of HSP90 chaperone/DNA topoisomerase II/histidine kinase"/>
    <property type="match status" value="1"/>
</dbReference>
<dbReference type="SMART" id="SM01079">
    <property type="entry name" value="CHASE"/>
    <property type="match status" value="1"/>
</dbReference>
<dbReference type="SMART" id="SM00086">
    <property type="entry name" value="PAC"/>
    <property type="match status" value="3"/>
</dbReference>
<dbReference type="PANTHER" id="PTHR43304:SF1">
    <property type="entry name" value="PAC DOMAIN-CONTAINING PROTEIN"/>
    <property type="match status" value="1"/>
</dbReference>
<reference evidence="17" key="1">
    <citation type="submission" date="2022-07" db="EMBL/GenBank/DDBJ databases">
        <title>Complete genome sequence of Salinispirillum sp. LH10-3-1 capable of multiple carbohydrate inversion isolated from a soda lake.</title>
        <authorList>
            <person name="Liu J."/>
            <person name="Zhai Y."/>
            <person name="Zhang H."/>
            <person name="Yang H."/>
            <person name="Qu J."/>
            <person name="Li J."/>
        </authorList>
    </citation>
    <scope>NUCLEOTIDE SEQUENCE</scope>
    <source>
        <strain evidence="17">LH 10-3-1</strain>
    </source>
</reference>
<dbReference type="Gene3D" id="3.30.565.10">
    <property type="entry name" value="Histidine kinase-like ATPase, C-terminal domain"/>
    <property type="match status" value="1"/>
</dbReference>
<dbReference type="InterPro" id="IPR001610">
    <property type="entry name" value="PAC"/>
</dbReference>
<dbReference type="NCBIfam" id="TIGR00229">
    <property type="entry name" value="sensory_box"/>
    <property type="match status" value="3"/>
</dbReference>
<evidence type="ECO:0000256" key="2">
    <source>
        <dbReference type="ARBA" id="ARBA00004236"/>
    </source>
</evidence>
<dbReference type="InterPro" id="IPR035965">
    <property type="entry name" value="PAS-like_dom_sf"/>
</dbReference>
<gene>
    <name evidence="17" type="ORF">NFC81_14225</name>
</gene>
<dbReference type="InterPro" id="IPR052162">
    <property type="entry name" value="Sensor_kinase/Photoreceptor"/>
</dbReference>
<dbReference type="InterPro" id="IPR036097">
    <property type="entry name" value="HisK_dim/P_sf"/>
</dbReference>
<dbReference type="SUPFAM" id="SSF47384">
    <property type="entry name" value="Homodimeric domain of signal transducing histidine kinase"/>
    <property type="match status" value="1"/>
</dbReference>
<dbReference type="SMART" id="SM00091">
    <property type="entry name" value="PAS"/>
    <property type="match status" value="3"/>
</dbReference>
<keyword evidence="12" id="KW-0812">Transmembrane</keyword>
<evidence type="ECO:0000256" key="6">
    <source>
        <dbReference type="ARBA" id="ARBA00022679"/>
    </source>
</evidence>
<dbReference type="Pfam" id="PF08447">
    <property type="entry name" value="PAS_3"/>
    <property type="match status" value="1"/>
</dbReference>
<dbReference type="GO" id="GO:0005886">
    <property type="term" value="C:plasma membrane"/>
    <property type="evidence" value="ECO:0007669"/>
    <property type="project" value="UniProtKB-SubCell"/>
</dbReference>
<feature type="domain" description="PAC" evidence="15">
    <location>
        <begin position="365"/>
        <end position="418"/>
    </location>
</feature>
<keyword evidence="10" id="KW-0902">Two-component regulatory system</keyword>
<dbReference type="Gene3D" id="3.30.450.20">
    <property type="entry name" value="PAS domain"/>
    <property type="match status" value="3"/>
</dbReference>
<keyword evidence="12" id="KW-1133">Transmembrane helix</keyword>
<dbReference type="FunFam" id="3.30.565.10:FF:000023">
    <property type="entry name" value="PAS domain-containing sensor histidine kinase"/>
    <property type="match status" value="1"/>
</dbReference>
<dbReference type="CDD" id="cd00130">
    <property type="entry name" value="PAS"/>
    <property type="match status" value="2"/>
</dbReference>
<comment type="subcellular location">
    <subcellularLocation>
        <location evidence="2">Cell membrane</location>
    </subcellularLocation>
</comment>
<dbReference type="Pfam" id="PF02518">
    <property type="entry name" value="HATPase_c"/>
    <property type="match status" value="1"/>
</dbReference>
<name>A0AB38YET5_9GAMM</name>
<keyword evidence="7" id="KW-0547">Nucleotide-binding</keyword>
<dbReference type="GO" id="GO:0000155">
    <property type="term" value="F:phosphorelay sensor kinase activity"/>
    <property type="evidence" value="ECO:0007669"/>
    <property type="project" value="InterPro"/>
</dbReference>
<dbReference type="Pfam" id="PF00512">
    <property type="entry name" value="HisKA"/>
    <property type="match status" value="1"/>
</dbReference>
<evidence type="ECO:0000256" key="9">
    <source>
        <dbReference type="ARBA" id="ARBA00022840"/>
    </source>
</evidence>
<evidence type="ECO:0000256" key="11">
    <source>
        <dbReference type="ARBA" id="ARBA00023136"/>
    </source>
</evidence>
<keyword evidence="9" id="KW-0067">ATP-binding</keyword>
<feature type="domain" description="PAS" evidence="14">
    <location>
        <begin position="288"/>
        <end position="361"/>
    </location>
</feature>
<feature type="transmembrane region" description="Helical" evidence="12">
    <location>
        <begin position="255"/>
        <end position="272"/>
    </location>
</feature>
<dbReference type="PROSITE" id="PS50113">
    <property type="entry name" value="PAC"/>
    <property type="match status" value="2"/>
</dbReference>
<dbReference type="InterPro" id="IPR013655">
    <property type="entry name" value="PAS_fold_3"/>
</dbReference>
<organism evidence="17">
    <name type="scientific">Salinispirillum sp. LH 10-3-1</name>
    <dbReference type="NCBI Taxonomy" id="2952525"/>
    <lineage>
        <taxon>Bacteria</taxon>
        <taxon>Pseudomonadati</taxon>
        <taxon>Pseudomonadota</taxon>
        <taxon>Gammaproteobacteria</taxon>
        <taxon>Oceanospirillales</taxon>
        <taxon>Saccharospirillaceae</taxon>
        <taxon>Salinispirillum</taxon>
    </lineage>
</organism>
<proteinExistence type="predicted"/>
<keyword evidence="8" id="KW-0418">Kinase</keyword>
<dbReference type="InterPro" id="IPR036890">
    <property type="entry name" value="HATPase_C_sf"/>
</dbReference>
<dbReference type="PROSITE" id="PS50109">
    <property type="entry name" value="HIS_KIN"/>
    <property type="match status" value="1"/>
</dbReference>
<dbReference type="PROSITE" id="PS50112">
    <property type="entry name" value="PAS"/>
    <property type="match status" value="2"/>
</dbReference>
<dbReference type="CDD" id="cd00082">
    <property type="entry name" value="HisKA"/>
    <property type="match status" value="1"/>
</dbReference>
<dbReference type="AlphaFoldDB" id="A0AB38YET5"/>
<evidence type="ECO:0000256" key="4">
    <source>
        <dbReference type="ARBA" id="ARBA00022475"/>
    </source>
</evidence>
<dbReference type="Pfam" id="PF13426">
    <property type="entry name" value="PAS_9"/>
    <property type="match status" value="1"/>
</dbReference>
<evidence type="ECO:0000259" key="13">
    <source>
        <dbReference type="PROSITE" id="PS50109"/>
    </source>
</evidence>
<evidence type="ECO:0000259" key="14">
    <source>
        <dbReference type="PROSITE" id="PS50112"/>
    </source>
</evidence>
<evidence type="ECO:0000256" key="5">
    <source>
        <dbReference type="ARBA" id="ARBA00022553"/>
    </source>
</evidence>
<accession>A0AB38YET5</accession>
<dbReference type="InterPro" id="IPR000014">
    <property type="entry name" value="PAS"/>
</dbReference>
<feature type="domain" description="CHASE" evidence="16">
    <location>
        <begin position="108"/>
        <end position="201"/>
    </location>
</feature>
<feature type="domain" description="PAC" evidence="15">
    <location>
        <begin position="494"/>
        <end position="546"/>
    </location>
</feature>
<dbReference type="InterPro" id="IPR005467">
    <property type="entry name" value="His_kinase_dom"/>
</dbReference>
<dbReference type="SUPFAM" id="SSF55785">
    <property type="entry name" value="PYP-like sensor domain (PAS domain)"/>
    <property type="match status" value="3"/>
</dbReference>
<evidence type="ECO:0000256" key="3">
    <source>
        <dbReference type="ARBA" id="ARBA00012438"/>
    </source>
</evidence>
<dbReference type="EMBL" id="CP101717">
    <property type="protein sequence ID" value="WLD57851.1"/>
    <property type="molecule type" value="Genomic_DNA"/>
</dbReference>
<evidence type="ECO:0000313" key="17">
    <source>
        <dbReference type="EMBL" id="WLD57851.1"/>
    </source>
</evidence>
<feature type="domain" description="Histidine kinase" evidence="13">
    <location>
        <begin position="676"/>
        <end position="895"/>
    </location>
</feature>
<dbReference type="SMART" id="SM00388">
    <property type="entry name" value="HisKA"/>
    <property type="match status" value="1"/>
</dbReference>
<dbReference type="InterPro" id="IPR000700">
    <property type="entry name" value="PAS-assoc_C"/>
</dbReference>
<dbReference type="SMART" id="SM00387">
    <property type="entry name" value="HATPase_c"/>
    <property type="match status" value="1"/>
</dbReference>
<dbReference type="PROSITE" id="PS50839">
    <property type="entry name" value="CHASE"/>
    <property type="match status" value="1"/>
</dbReference>
<keyword evidence="4" id="KW-1003">Cell membrane</keyword>
<evidence type="ECO:0000256" key="8">
    <source>
        <dbReference type="ARBA" id="ARBA00022777"/>
    </source>
</evidence>
<dbReference type="PANTHER" id="PTHR43304">
    <property type="entry name" value="PHYTOCHROME-LIKE PROTEIN CPH1"/>
    <property type="match status" value="1"/>
</dbReference>
<dbReference type="InterPro" id="IPR003661">
    <property type="entry name" value="HisK_dim/P_dom"/>
</dbReference>
<keyword evidence="6" id="KW-0808">Transferase</keyword>
<sequence>MFLSLRTVVWAPLVFAAFGILLVELVNGSRSAVAKNQKQSELISRASDARAVLERELYPSIYIGFGISSYVVNRRGAVDYDEMQSWLSTLFGESKYLRNIALAPDNRIALVYPLEENLPVLGLHYPDIPEQWPVVQALMASRQPLLQGPLTLVQGGEGLIYRIPVFIGDDYWGLVSTVIDADLLFAVLEEYSEESDLSLSLSTGALANLDRPFWRSSKSGGQLDGSVTLQLQGVEWVLTVSRVATSGWLDNTYRLIGWFLTVGLSFVLFFLLNSSQKRHEAQDRFTKNEERLQAILDGTHIGTWEWNVRTGETTFNERWAQIIGYTLQELEPVNIDTWMSLAHPGDLEASGQQLQQHFSGEIPFYDIRCRMKHKHGHWVWVHDRGRVMTWTDDGKPLMMFGTHSDVTKEVSAQQALQQQKDLLRVIVDNIPINVYIKDRAGKKVMANRAERLFMGLDPDTEDFGLHDEQFLPPNLASVSGEEDRRVFETGESILASEHESIGPDGQPMWQLVSKIPLKNERGEVSQLLGITVDITGRKAAEVALQDSESRLRALFEMSPVGIALNDYESGAFLDVNDALLASVGYSREDFLQLNYWQVTPEEYLPHEEAATESLLTTGRYGPIEKEYIDRNGDRFPVRLSGVLIEDRSGRRLIWSIIEDIRERKRIDRLKQEFVSTVSHELRTPLTAISGSLGLVRAGVLGTLPPQALEMVTIAHDSSQRLTLLINDLLDMDKLIAGKMALNLKPLDAKALLQRAVRENQPYAEQYGVLLQIFECDESMWVVADEHRFMQVMNNLLSNAAKFTADNSSVEISVVPLEKYLRINVKDYGAGIPVEFQDKIFGQFSQADASDTRRRGGTGLGLAISKRLVELMHGRIGYETTPGKGSCFYVELPLAERAH</sequence>
<dbReference type="InterPro" id="IPR004358">
    <property type="entry name" value="Sig_transdc_His_kin-like_C"/>
</dbReference>
<dbReference type="InterPro" id="IPR006189">
    <property type="entry name" value="CHASE_dom"/>
</dbReference>
<dbReference type="PRINTS" id="PR00344">
    <property type="entry name" value="BCTRLSENSOR"/>
</dbReference>
<keyword evidence="11 12" id="KW-0472">Membrane</keyword>
<evidence type="ECO:0000256" key="7">
    <source>
        <dbReference type="ARBA" id="ARBA00022741"/>
    </source>
</evidence>
<dbReference type="Gene3D" id="1.10.287.130">
    <property type="match status" value="1"/>
</dbReference>